<feature type="region of interest" description="Disordered" evidence="1">
    <location>
        <begin position="25"/>
        <end position="61"/>
    </location>
</feature>
<evidence type="ECO:0000313" key="3">
    <source>
        <dbReference type="Proteomes" id="UP001344447"/>
    </source>
</evidence>
<feature type="compositionally biased region" description="Gly residues" evidence="1">
    <location>
        <begin position="45"/>
        <end position="61"/>
    </location>
</feature>
<organism evidence="2 3">
    <name type="scientific">Dictyostelium firmibasis</name>
    <dbReference type="NCBI Taxonomy" id="79012"/>
    <lineage>
        <taxon>Eukaryota</taxon>
        <taxon>Amoebozoa</taxon>
        <taxon>Evosea</taxon>
        <taxon>Eumycetozoa</taxon>
        <taxon>Dictyostelia</taxon>
        <taxon>Dictyosteliales</taxon>
        <taxon>Dictyosteliaceae</taxon>
        <taxon>Dictyostelium</taxon>
    </lineage>
</organism>
<keyword evidence="3" id="KW-1185">Reference proteome</keyword>
<gene>
    <name evidence="2" type="ORF">RB653_006635</name>
</gene>
<sequence>MTLVSSLTKLGNPSSLSTHNQTVETHSGVAGGQMGDKSQWVGMGRPWGWGSGRPWGWGWGSGRPWGWRGDWW</sequence>
<feature type="region of interest" description="Disordered" evidence="1">
    <location>
        <begin position="1"/>
        <end position="20"/>
    </location>
</feature>
<evidence type="ECO:0000313" key="2">
    <source>
        <dbReference type="EMBL" id="KAK5575502.1"/>
    </source>
</evidence>
<protein>
    <submittedName>
        <fullName evidence="2">Uncharacterized protein</fullName>
    </submittedName>
</protein>
<accession>A0AAN7TTD3</accession>
<reference evidence="2 3" key="1">
    <citation type="submission" date="2023-11" db="EMBL/GenBank/DDBJ databases">
        <title>Dfirmibasis_genome.</title>
        <authorList>
            <person name="Edelbroek B."/>
            <person name="Kjellin J."/>
            <person name="Jerlstrom-Hultqvist J."/>
            <person name="Soderbom F."/>
        </authorList>
    </citation>
    <scope>NUCLEOTIDE SEQUENCE [LARGE SCALE GENOMIC DNA]</scope>
    <source>
        <strain evidence="2 3">TNS-C-14</strain>
    </source>
</reference>
<dbReference type="Proteomes" id="UP001344447">
    <property type="component" value="Unassembled WGS sequence"/>
</dbReference>
<comment type="caution">
    <text evidence="2">The sequence shown here is derived from an EMBL/GenBank/DDBJ whole genome shotgun (WGS) entry which is preliminary data.</text>
</comment>
<evidence type="ECO:0000256" key="1">
    <source>
        <dbReference type="SAM" id="MobiDB-lite"/>
    </source>
</evidence>
<dbReference type="AlphaFoldDB" id="A0AAN7TTD3"/>
<proteinExistence type="predicted"/>
<name>A0AAN7TTD3_9MYCE</name>
<dbReference type="EMBL" id="JAVFKY010000005">
    <property type="protein sequence ID" value="KAK5575502.1"/>
    <property type="molecule type" value="Genomic_DNA"/>
</dbReference>